<keyword evidence="7 15" id="KW-0227">DNA damage</keyword>
<dbReference type="CDD" id="cd00114">
    <property type="entry name" value="LIGANc"/>
    <property type="match status" value="1"/>
</dbReference>
<comment type="caution">
    <text evidence="17">The sequence shown here is derived from an EMBL/GenBank/DDBJ whole genome shotgun (WGS) entry which is preliminary data.</text>
</comment>
<dbReference type="InterPro" id="IPR041663">
    <property type="entry name" value="DisA/LigA_HHH"/>
</dbReference>
<comment type="caution">
    <text evidence="15">Lacks conserved residue(s) required for the propagation of feature annotation.</text>
</comment>
<evidence type="ECO:0000256" key="4">
    <source>
        <dbReference type="ARBA" id="ARBA00022598"/>
    </source>
</evidence>
<comment type="similarity">
    <text evidence="14 15">Belongs to the NAD-dependent DNA ligase family. LigA subfamily.</text>
</comment>
<keyword evidence="11 15" id="KW-0234">DNA repair</keyword>
<feature type="binding site" evidence="15">
    <location>
        <position position="119"/>
    </location>
    <ligand>
        <name>NAD(+)</name>
        <dbReference type="ChEBI" id="CHEBI:57540"/>
    </ligand>
</feature>
<comment type="function">
    <text evidence="1 15">DNA ligase that catalyzes the formation of phosphodiester linkages between 5'-phosphoryl and 3'-hydroxyl groups in double-stranded DNA using NAD as a coenzyme and as the energy source for the reaction. It is essential for DNA replication and repair of damaged DNA.</text>
</comment>
<keyword evidence="10 15" id="KW-0520">NAD</keyword>
<dbReference type="NCBIfam" id="NF005932">
    <property type="entry name" value="PRK07956.1"/>
    <property type="match status" value="1"/>
</dbReference>
<feature type="binding site" evidence="15">
    <location>
        <begin position="88"/>
        <end position="89"/>
    </location>
    <ligand>
        <name>NAD(+)</name>
        <dbReference type="ChEBI" id="CHEBI:57540"/>
    </ligand>
</feature>
<dbReference type="PROSITE" id="PS01056">
    <property type="entry name" value="DNA_LIGASE_N2"/>
    <property type="match status" value="1"/>
</dbReference>
<dbReference type="GO" id="GO:0046872">
    <property type="term" value="F:metal ion binding"/>
    <property type="evidence" value="ECO:0007669"/>
    <property type="project" value="UniProtKB-KW"/>
</dbReference>
<feature type="binding site" evidence="15">
    <location>
        <position position="316"/>
    </location>
    <ligand>
        <name>NAD(+)</name>
        <dbReference type="ChEBI" id="CHEBI:57540"/>
    </ligand>
</feature>
<dbReference type="SUPFAM" id="SSF47781">
    <property type="entry name" value="RuvA domain 2-like"/>
    <property type="match status" value="1"/>
</dbReference>
<dbReference type="InterPro" id="IPR012340">
    <property type="entry name" value="NA-bd_OB-fold"/>
</dbReference>
<gene>
    <name evidence="15" type="primary">ligA</name>
    <name evidence="17" type="ORF">HCUR_00262</name>
</gene>
<evidence type="ECO:0000313" key="18">
    <source>
        <dbReference type="Proteomes" id="UP000239425"/>
    </source>
</evidence>
<evidence type="ECO:0000256" key="12">
    <source>
        <dbReference type="ARBA" id="ARBA00023211"/>
    </source>
</evidence>
<dbReference type="NCBIfam" id="TIGR00575">
    <property type="entry name" value="dnlj"/>
    <property type="match status" value="1"/>
</dbReference>
<dbReference type="GO" id="GO:0006281">
    <property type="term" value="P:DNA repair"/>
    <property type="evidence" value="ECO:0007669"/>
    <property type="project" value="UniProtKB-KW"/>
</dbReference>
<evidence type="ECO:0000256" key="3">
    <source>
        <dbReference type="ARBA" id="ARBA00013308"/>
    </source>
</evidence>
<dbReference type="SUPFAM" id="SSF56091">
    <property type="entry name" value="DNA ligase/mRNA capping enzyme, catalytic domain"/>
    <property type="match status" value="1"/>
</dbReference>
<dbReference type="InterPro" id="IPR013840">
    <property type="entry name" value="DNAligase_N"/>
</dbReference>
<dbReference type="EC" id="6.5.1.2" evidence="2 15"/>
<evidence type="ECO:0000256" key="7">
    <source>
        <dbReference type="ARBA" id="ARBA00022763"/>
    </source>
</evidence>
<comment type="catalytic activity">
    <reaction evidence="13 15">
        <text>NAD(+) + (deoxyribonucleotide)n-3'-hydroxyl + 5'-phospho-(deoxyribonucleotide)m = (deoxyribonucleotide)n+m + AMP + beta-nicotinamide D-nucleotide.</text>
        <dbReference type="EC" id="6.5.1.2"/>
    </reaction>
</comment>
<dbReference type="SUPFAM" id="SSF50249">
    <property type="entry name" value="Nucleic acid-binding proteins"/>
    <property type="match status" value="1"/>
</dbReference>
<feature type="binding site" evidence="15">
    <location>
        <position position="439"/>
    </location>
    <ligand>
        <name>Zn(2+)</name>
        <dbReference type="ChEBI" id="CHEBI:29105"/>
    </ligand>
</feature>
<evidence type="ECO:0000256" key="11">
    <source>
        <dbReference type="ARBA" id="ARBA00023204"/>
    </source>
</evidence>
<keyword evidence="4 15" id="KW-0436">Ligase</keyword>
<evidence type="ECO:0000313" key="17">
    <source>
        <dbReference type="EMBL" id="PPE05614.1"/>
    </source>
</evidence>
<proteinExistence type="inferred from homology"/>
<dbReference type="Pfam" id="PF01653">
    <property type="entry name" value="DNA_ligase_aden"/>
    <property type="match status" value="1"/>
</dbReference>
<evidence type="ECO:0000256" key="15">
    <source>
        <dbReference type="HAMAP-Rule" id="MF_01588"/>
    </source>
</evidence>
<keyword evidence="8 15" id="KW-0862">Zinc</keyword>
<dbReference type="Gene3D" id="2.40.50.140">
    <property type="entry name" value="Nucleic acid-binding proteins"/>
    <property type="match status" value="1"/>
</dbReference>
<reference evidence="17 18" key="1">
    <citation type="submission" date="2017-11" db="EMBL/GenBank/DDBJ databases">
        <title>Comparative genomic analysis of Holospora spp., intranuclear symbionts of paramecia.</title>
        <authorList>
            <person name="Garushyants S.K."/>
            <person name="Beliavskaya A."/>
            <person name="Malko D.B."/>
            <person name="Logacheva M.D."/>
            <person name="Rautian M.S."/>
            <person name="Gelfand M.S."/>
        </authorList>
    </citation>
    <scope>NUCLEOTIDE SEQUENCE [LARGE SCALE GENOMIC DNA]</scope>
    <source>
        <strain evidence="18">02AZ16</strain>
    </source>
</reference>
<evidence type="ECO:0000256" key="1">
    <source>
        <dbReference type="ARBA" id="ARBA00004067"/>
    </source>
</evidence>
<evidence type="ECO:0000256" key="14">
    <source>
        <dbReference type="ARBA" id="ARBA00060881"/>
    </source>
</evidence>
<feature type="binding site" evidence="15">
    <location>
        <begin position="38"/>
        <end position="42"/>
    </location>
    <ligand>
        <name>NAD(+)</name>
        <dbReference type="ChEBI" id="CHEBI:57540"/>
    </ligand>
</feature>
<feature type="binding site" evidence="15">
    <location>
        <position position="415"/>
    </location>
    <ligand>
        <name>Zn(2+)</name>
        <dbReference type="ChEBI" id="CHEBI:29105"/>
    </ligand>
</feature>
<dbReference type="CDD" id="cd17748">
    <property type="entry name" value="BRCT_DNA_ligase_like"/>
    <property type="match status" value="1"/>
</dbReference>
<dbReference type="Proteomes" id="UP000239425">
    <property type="component" value="Unassembled WGS sequence"/>
</dbReference>
<dbReference type="HAMAP" id="MF_01588">
    <property type="entry name" value="DNA_ligase_A"/>
    <property type="match status" value="1"/>
</dbReference>
<dbReference type="InterPro" id="IPR036420">
    <property type="entry name" value="BRCT_dom_sf"/>
</dbReference>
<keyword evidence="12 15" id="KW-0464">Manganese</keyword>
<feature type="active site" description="N6-AMP-lysine intermediate" evidence="15">
    <location>
        <position position="121"/>
    </location>
</feature>
<dbReference type="InterPro" id="IPR001357">
    <property type="entry name" value="BRCT_dom"/>
</dbReference>
<dbReference type="InterPro" id="IPR004150">
    <property type="entry name" value="NAD_DNA_ligase_OB"/>
</dbReference>
<dbReference type="InterPro" id="IPR004149">
    <property type="entry name" value="Znf_DNAligase_C4"/>
</dbReference>
<dbReference type="PROSITE" id="PS50172">
    <property type="entry name" value="BRCT"/>
    <property type="match status" value="1"/>
</dbReference>
<dbReference type="Pfam" id="PF00533">
    <property type="entry name" value="BRCT"/>
    <property type="match status" value="1"/>
</dbReference>
<evidence type="ECO:0000256" key="5">
    <source>
        <dbReference type="ARBA" id="ARBA00022705"/>
    </source>
</evidence>
<evidence type="ECO:0000256" key="10">
    <source>
        <dbReference type="ARBA" id="ARBA00023027"/>
    </source>
</evidence>
<dbReference type="Gene3D" id="1.10.150.20">
    <property type="entry name" value="5' to 3' exonuclease, C-terminal subdomain"/>
    <property type="match status" value="2"/>
</dbReference>
<evidence type="ECO:0000256" key="8">
    <source>
        <dbReference type="ARBA" id="ARBA00022833"/>
    </source>
</evidence>
<dbReference type="GO" id="GO:0003911">
    <property type="term" value="F:DNA ligase (NAD+) activity"/>
    <property type="evidence" value="ECO:0007669"/>
    <property type="project" value="UniProtKB-UniRule"/>
</dbReference>
<dbReference type="SMART" id="SM00532">
    <property type="entry name" value="LIGANc"/>
    <property type="match status" value="1"/>
</dbReference>
<dbReference type="InterPro" id="IPR013839">
    <property type="entry name" value="DNAligase_adenylation"/>
</dbReference>
<keyword evidence="6 15" id="KW-0479">Metal-binding</keyword>
<dbReference type="Gene3D" id="6.20.10.30">
    <property type="match status" value="1"/>
</dbReference>
<dbReference type="Pfam" id="PF03120">
    <property type="entry name" value="OB_DNA_ligase"/>
    <property type="match status" value="1"/>
</dbReference>
<dbReference type="PIRSF" id="PIRSF001604">
    <property type="entry name" value="LigA"/>
    <property type="match status" value="1"/>
</dbReference>
<evidence type="ECO:0000259" key="16">
    <source>
        <dbReference type="PROSITE" id="PS50172"/>
    </source>
</evidence>
<dbReference type="EMBL" id="PHHC01000064">
    <property type="protein sequence ID" value="PPE05614.1"/>
    <property type="molecule type" value="Genomic_DNA"/>
</dbReference>
<dbReference type="Pfam" id="PF03119">
    <property type="entry name" value="DNA_ligase_ZBD"/>
    <property type="match status" value="1"/>
</dbReference>
<dbReference type="GO" id="GO:0006260">
    <property type="term" value="P:DNA replication"/>
    <property type="evidence" value="ECO:0007669"/>
    <property type="project" value="UniProtKB-KW"/>
</dbReference>
<feature type="binding site" evidence="15">
    <location>
        <position position="292"/>
    </location>
    <ligand>
        <name>NAD(+)</name>
        <dbReference type="ChEBI" id="CHEBI:57540"/>
    </ligand>
</feature>
<dbReference type="RefSeq" id="WP_104206395.1">
    <property type="nucleotide sequence ID" value="NZ_PHHC01000064.1"/>
</dbReference>
<keyword evidence="18" id="KW-1185">Reference proteome</keyword>
<dbReference type="Gene3D" id="3.30.470.30">
    <property type="entry name" value="DNA ligase/mRNA capping enzyme"/>
    <property type="match status" value="1"/>
</dbReference>
<feature type="binding site" evidence="15">
    <location>
        <position position="418"/>
    </location>
    <ligand>
        <name>Zn(2+)</name>
        <dbReference type="ChEBI" id="CHEBI:29105"/>
    </ligand>
</feature>
<organism evidence="17 18">
    <name type="scientific">Holospora curviuscula</name>
    <dbReference type="NCBI Taxonomy" id="1082868"/>
    <lineage>
        <taxon>Bacteria</taxon>
        <taxon>Pseudomonadati</taxon>
        <taxon>Pseudomonadota</taxon>
        <taxon>Alphaproteobacteria</taxon>
        <taxon>Holosporales</taxon>
        <taxon>Holosporaceae</taxon>
        <taxon>Holospora</taxon>
    </lineage>
</organism>
<dbReference type="SUPFAM" id="SSF52113">
    <property type="entry name" value="BRCT domain"/>
    <property type="match status" value="1"/>
</dbReference>
<keyword evidence="5 15" id="KW-0235">DNA replication</keyword>
<dbReference type="SMART" id="SM00292">
    <property type="entry name" value="BRCT"/>
    <property type="match status" value="1"/>
</dbReference>
<sequence length="679" mass="77528">MENFRIPFDIQEEWNALVTEIRMHNRLYYEENLPLISDDAYDSLYRRLVYLEQRFPGLVTFDSPTQQVQTSLLQDGKARISHLFPLYSLDSVYSPEEIAQFIKRTSKALDGDLVRFVMEGKIDGLTLALQYKKGNLVSAATRGDGQMGENVTQHVRHIAHIPLEIDFKDMPEDLEIRGEVYIEKEDFESFNRDRRHRGELCFSNPRNAAAGALRHLDSVHVMHRGLKFAVHGVWPQLKASYGEAMECLRRLGFCMPLSYGFGTTADGLLECFEKVLSERETLKCEIDGLVYKIDSWSHHDRLGYRAKSPRFAIAHKFPAKSSITELQDIQIQVGRTGILTPVAILSPVLLGGVQVARASLHNEDEILKKDLRIGDRVRVQRAGDVIPQVCEVVYPRRSLDETNTDRRQFMFPRFCPVCQGPVVRLEEEAAHRCISGLKCSAQKIWALHHFVSKDAMDIEGLGLKNVHRLHKEGILNEVVDLFTLSQYKNHWMTLDGWGKKSVNGVLESIEYKRHNVPRGRFFYALSIPHVGKTTANILGKKFSPETLLAMPRDALHEILIQIQGFGYVLAQSITDFFHHNAAQIQNIMRYLTFEKNETVQVFLPFQGKHVVFTGKFHHAPRSRLINDAQHLGATVSTHLSKRTDYLVVGTDPGSKYLKAQALHIQTLTEEEWMELLAAF</sequence>
<evidence type="ECO:0000256" key="2">
    <source>
        <dbReference type="ARBA" id="ARBA00012722"/>
    </source>
</evidence>
<keyword evidence="9 15" id="KW-0460">Magnesium</keyword>
<evidence type="ECO:0000256" key="9">
    <source>
        <dbReference type="ARBA" id="ARBA00022842"/>
    </source>
</evidence>
<dbReference type="Gene3D" id="1.10.287.610">
    <property type="entry name" value="Helix hairpin bin"/>
    <property type="match status" value="1"/>
</dbReference>
<dbReference type="AlphaFoldDB" id="A0A2S5RE79"/>
<feature type="domain" description="BRCT" evidence="16">
    <location>
        <begin position="600"/>
        <end position="673"/>
    </location>
</feature>
<evidence type="ECO:0000256" key="13">
    <source>
        <dbReference type="ARBA" id="ARBA00034005"/>
    </source>
</evidence>
<feature type="binding site" evidence="15">
    <location>
        <position position="179"/>
    </location>
    <ligand>
        <name>NAD(+)</name>
        <dbReference type="ChEBI" id="CHEBI:57540"/>
    </ligand>
</feature>
<comment type="cofactor">
    <cofactor evidence="15">
        <name>Mg(2+)</name>
        <dbReference type="ChEBI" id="CHEBI:18420"/>
    </cofactor>
    <cofactor evidence="15">
        <name>Mn(2+)</name>
        <dbReference type="ChEBI" id="CHEBI:29035"/>
    </cofactor>
</comment>
<protein>
    <recommendedName>
        <fullName evidence="3 15">DNA ligase</fullName>
        <ecNumber evidence="2 15">6.5.1.2</ecNumber>
    </recommendedName>
    <alternativeName>
        <fullName evidence="15">Polydeoxyribonucleotide synthase [NAD(+)]</fullName>
    </alternativeName>
</protein>
<dbReference type="InterPro" id="IPR001679">
    <property type="entry name" value="DNA_ligase"/>
</dbReference>
<dbReference type="FunFam" id="2.40.50.140:FF:000012">
    <property type="entry name" value="DNA ligase"/>
    <property type="match status" value="1"/>
</dbReference>
<accession>A0A2S5RE79</accession>
<dbReference type="Gene3D" id="3.40.50.10190">
    <property type="entry name" value="BRCT domain"/>
    <property type="match status" value="1"/>
</dbReference>
<dbReference type="InterPro" id="IPR010994">
    <property type="entry name" value="RuvA_2-like"/>
</dbReference>
<feature type="binding site" evidence="15">
    <location>
        <position position="142"/>
    </location>
    <ligand>
        <name>NAD(+)</name>
        <dbReference type="ChEBI" id="CHEBI:57540"/>
    </ligand>
</feature>
<dbReference type="InterPro" id="IPR033136">
    <property type="entry name" value="DNA_ligase_CS"/>
</dbReference>
<name>A0A2S5RE79_9PROT</name>
<evidence type="ECO:0000256" key="6">
    <source>
        <dbReference type="ARBA" id="ARBA00022723"/>
    </source>
</evidence>
<dbReference type="Pfam" id="PF12826">
    <property type="entry name" value="HHH_2"/>
    <property type="match status" value="1"/>
</dbReference>